<name>A0ABT0SBB1_9SPHN</name>
<accession>A0ABT0SBB1</accession>
<comment type="caution">
    <text evidence="3">The sequence shown here is derived from an EMBL/GenBank/DDBJ whole genome shotgun (WGS) entry which is preliminary data.</text>
</comment>
<protein>
    <submittedName>
        <fullName evidence="3">DUF2147 domain-containing protein</fullName>
    </submittedName>
</protein>
<dbReference type="Proteomes" id="UP001165383">
    <property type="component" value="Unassembled WGS sequence"/>
</dbReference>
<reference evidence="3" key="1">
    <citation type="submission" date="2022-05" db="EMBL/GenBank/DDBJ databases">
        <authorList>
            <person name="Jo J.-H."/>
            <person name="Im W.-T."/>
        </authorList>
    </citation>
    <scope>NUCLEOTIDE SEQUENCE</scope>
    <source>
        <strain evidence="3">RB56-2</strain>
    </source>
</reference>
<dbReference type="RefSeq" id="WP_249916071.1">
    <property type="nucleotide sequence ID" value="NZ_JAMGBB010000001.1"/>
</dbReference>
<feature type="signal peptide" evidence="1">
    <location>
        <begin position="1"/>
        <end position="20"/>
    </location>
</feature>
<evidence type="ECO:0000313" key="3">
    <source>
        <dbReference type="EMBL" id="MCL6741700.1"/>
    </source>
</evidence>
<evidence type="ECO:0000256" key="1">
    <source>
        <dbReference type="SAM" id="SignalP"/>
    </source>
</evidence>
<dbReference type="InterPro" id="IPR019223">
    <property type="entry name" value="DUF2147"/>
</dbReference>
<dbReference type="Pfam" id="PF09917">
    <property type="entry name" value="DUF2147"/>
    <property type="match status" value="1"/>
</dbReference>
<keyword evidence="1" id="KW-0732">Signal</keyword>
<dbReference type="EMBL" id="JAMGBB010000001">
    <property type="protein sequence ID" value="MCL6741700.1"/>
    <property type="molecule type" value="Genomic_DNA"/>
</dbReference>
<organism evidence="3 4">
    <name type="scientific">Sphingomonas brevis</name>
    <dbReference type="NCBI Taxonomy" id="2908206"/>
    <lineage>
        <taxon>Bacteria</taxon>
        <taxon>Pseudomonadati</taxon>
        <taxon>Pseudomonadota</taxon>
        <taxon>Alphaproteobacteria</taxon>
        <taxon>Sphingomonadales</taxon>
        <taxon>Sphingomonadaceae</taxon>
        <taxon>Sphingomonas</taxon>
    </lineage>
</organism>
<feature type="chain" id="PRO_5045877789" evidence="1">
    <location>
        <begin position="21"/>
        <end position="132"/>
    </location>
</feature>
<gene>
    <name evidence="3" type="ORF">LZ518_11240</name>
</gene>
<evidence type="ECO:0000313" key="4">
    <source>
        <dbReference type="Proteomes" id="UP001165383"/>
    </source>
</evidence>
<dbReference type="PANTHER" id="PTHR36919:SF2">
    <property type="entry name" value="BLL6627 PROTEIN"/>
    <property type="match status" value="1"/>
</dbReference>
<proteinExistence type="predicted"/>
<evidence type="ECO:0000259" key="2">
    <source>
        <dbReference type="Pfam" id="PF09917"/>
    </source>
</evidence>
<keyword evidence="4" id="KW-1185">Reference proteome</keyword>
<dbReference type="Gene3D" id="2.40.128.520">
    <property type="match status" value="1"/>
</dbReference>
<dbReference type="PANTHER" id="PTHR36919">
    <property type="entry name" value="BLR1215 PROTEIN"/>
    <property type="match status" value="1"/>
</dbReference>
<feature type="domain" description="DUF2147" evidence="2">
    <location>
        <begin position="26"/>
        <end position="129"/>
    </location>
</feature>
<sequence>MKQILILAVSMLVAAPSALAAQSLEGKWTNPKRSVIVTVDRCGQAYCGTVSWASQHNRDKVADNGRQLLGTRILTDLKPTGGGLYKGQAFEPKRNIRGSATVRQLGSNTMVVKGCAVLGLFCKEQRWTRIVD</sequence>